<dbReference type="InterPro" id="IPR050068">
    <property type="entry name" value="MurA_subfamily"/>
</dbReference>
<evidence type="ECO:0000256" key="9">
    <source>
        <dbReference type="ARBA" id="ARBA00023316"/>
    </source>
</evidence>
<organism evidence="14 15">
    <name type="scientific">Candidatus Enterocloster faecavium</name>
    <dbReference type="NCBI Taxonomy" id="2838560"/>
    <lineage>
        <taxon>Bacteria</taxon>
        <taxon>Bacillati</taxon>
        <taxon>Bacillota</taxon>
        <taxon>Clostridia</taxon>
        <taxon>Lachnospirales</taxon>
        <taxon>Lachnospiraceae</taxon>
        <taxon>Enterocloster</taxon>
    </lineage>
</organism>
<evidence type="ECO:0000256" key="5">
    <source>
        <dbReference type="ARBA" id="ARBA00022679"/>
    </source>
</evidence>
<dbReference type="HAMAP" id="MF_00111">
    <property type="entry name" value="MurA"/>
    <property type="match status" value="1"/>
</dbReference>
<dbReference type="InterPro" id="IPR001986">
    <property type="entry name" value="Enolpyruvate_Tfrase_dom"/>
</dbReference>
<feature type="active site" description="Proton donor" evidence="12">
    <location>
        <position position="116"/>
    </location>
</feature>
<accession>A0A9D2L8I7</accession>
<dbReference type="GO" id="GO:0071555">
    <property type="term" value="P:cell wall organization"/>
    <property type="evidence" value="ECO:0007669"/>
    <property type="project" value="UniProtKB-KW"/>
</dbReference>
<evidence type="ECO:0000256" key="2">
    <source>
        <dbReference type="ARBA" id="ARBA00004752"/>
    </source>
</evidence>
<dbReference type="Gene3D" id="3.65.10.10">
    <property type="entry name" value="Enolpyruvate transferase domain"/>
    <property type="match status" value="2"/>
</dbReference>
<feature type="binding site" evidence="12">
    <location>
        <position position="311"/>
    </location>
    <ligand>
        <name>UDP-N-acetyl-alpha-D-glucosamine</name>
        <dbReference type="ChEBI" id="CHEBI:57705"/>
    </ligand>
</feature>
<dbReference type="NCBIfam" id="NF006873">
    <property type="entry name" value="PRK09369.1"/>
    <property type="match status" value="1"/>
</dbReference>
<dbReference type="EC" id="2.5.1.7" evidence="12"/>
<keyword evidence="5 12" id="KW-0808">Transferase</keyword>
<protein>
    <recommendedName>
        <fullName evidence="12">UDP-N-acetylglucosamine 1-carboxyvinyltransferase</fullName>
        <ecNumber evidence="12">2.5.1.7</ecNumber>
    </recommendedName>
    <alternativeName>
        <fullName evidence="12">Enoylpyruvate transferase</fullName>
    </alternativeName>
    <alternativeName>
        <fullName evidence="12">UDP-N-acetylglucosamine enolpyruvyl transferase</fullName>
        <shortName evidence="12">EPT</shortName>
    </alternativeName>
</protein>
<proteinExistence type="inferred from homology"/>
<evidence type="ECO:0000256" key="8">
    <source>
        <dbReference type="ARBA" id="ARBA00023306"/>
    </source>
</evidence>
<comment type="function">
    <text evidence="12">Cell wall formation. Adds enolpyruvyl to UDP-N-acetylglucosamine.</text>
</comment>
<dbReference type="PANTHER" id="PTHR43783">
    <property type="entry name" value="UDP-N-ACETYLGLUCOSAMINE 1-CARBOXYVINYLTRANSFERASE"/>
    <property type="match status" value="1"/>
</dbReference>
<evidence type="ECO:0000259" key="13">
    <source>
        <dbReference type="Pfam" id="PF00275"/>
    </source>
</evidence>
<sequence>MSRIQIQGFRPLKGRISIQGSKNAALPMMAAAVLHRGVTVLSNVPLIQDVECMKAILNSLGCRCIQKGGVLEIDASLLHTTQIPDCFMKQMRSAIILLGALLGRLGEASCCYPGGCLIGSRPIDLHLKALNGLGALAEEEELQVRVRAREGRGPTGGTIVLAYPSVGATEQALLGAVLAEGETRILGAAREPEICQLCRFLRGMGARVKGEGTDCLSVLGVKSFDLHDSFFSVGGDRIVAGTYMAAVMAATGDVQIRGADLEELKEPARLFMKAGARIRREERGRDFRISIKERPRGLTLETAPYPGFPTDLQSPFMAFLAGAMGESCIRETVFEERFATASQLEKMGARIKVEGLTASIKGVWPLMGARVTAGDLRGGAALAVAALGAGGTTVIEECRHIERGYEDICRDLSAVGAEIRWMDAEK</sequence>
<evidence type="ECO:0000256" key="12">
    <source>
        <dbReference type="HAMAP-Rule" id="MF_00111"/>
    </source>
</evidence>
<evidence type="ECO:0000313" key="14">
    <source>
        <dbReference type="EMBL" id="HJB07944.1"/>
    </source>
</evidence>
<keyword evidence="7 12" id="KW-0573">Peptidoglycan synthesis</keyword>
<evidence type="ECO:0000313" key="15">
    <source>
        <dbReference type="Proteomes" id="UP000886804"/>
    </source>
</evidence>
<dbReference type="AlphaFoldDB" id="A0A9D2L8I7"/>
<dbReference type="Pfam" id="PF00275">
    <property type="entry name" value="EPSP_synthase"/>
    <property type="match status" value="1"/>
</dbReference>
<comment type="pathway">
    <text evidence="2 12">Cell wall biogenesis; peptidoglycan biosynthesis.</text>
</comment>
<dbReference type="InterPro" id="IPR036968">
    <property type="entry name" value="Enolpyruvate_Tfrase_sf"/>
</dbReference>
<dbReference type="GO" id="GO:0019277">
    <property type="term" value="P:UDP-N-acetylgalactosamine biosynthetic process"/>
    <property type="evidence" value="ECO:0007669"/>
    <property type="project" value="InterPro"/>
</dbReference>
<dbReference type="NCBIfam" id="TIGR01072">
    <property type="entry name" value="murA"/>
    <property type="match status" value="1"/>
</dbReference>
<comment type="catalytic activity">
    <reaction evidence="11 12">
        <text>phosphoenolpyruvate + UDP-N-acetyl-alpha-D-glucosamine = UDP-N-acetyl-3-O-(1-carboxyvinyl)-alpha-D-glucosamine + phosphate</text>
        <dbReference type="Rhea" id="RHEA:18681"/>
        <dbReference type="ChEBI" id="CHEBI:43474"/>
        <dbReference type="ChEBI" id="CHEBI:57705"/>
        <dbReference type="ChEBI" id="CHEBI:58702"/>
        <dbReference type="ChEBI" id="CHEBI:68483"/>
        <dbReference type="EC" id="2.5.1.7"/>
    </reaction>
</comment>
<keyword evidence="3 12" id="KW-0963">Cytoplasm</keyword>
<reference evidence="14" key="1">
    <citation type="journal article" date="2021" name="PeerJ">
        <title>Extensive microbial diversity within the chicken gut microbiome revealed by metagenomics and culture.</title>
        <authorList>
            <person name="Gilroy R."/>
            <person name="Ravi A."/>
            <person name="Getino M."/>
            <person name="Pursley I."/>
            <person name="Horton D.L."/>
            <person name="Alikhan N.F."/>
            <person name="Baker D."/>
            <person name="Gharbi K."/>
            <person name="Hall N."/>
            <person name="Watson M."/>
            <person name="Adriaenssens E.M."/>
            <person name="Foster-Nyarko E."/>
            <person name="Jarju S."/>
            <person name="Secka A."/>
            <person name="Antonio M."/>
            <person name="Oren A."/>
            <person name="Chaudhuri R.R."/>
            <person name="La Ragione R."/>
            <person name="Hildebrand F."/>
            <person name="Pallen M.J."/>
        </authorList>
    </citation>
    <scope>NUCLEOTIDE SEQUENCE</scope>
    <source>
        <strain evidence="14">CHK188-4685</strain>
    </source>
</reference>
<keyword evidence="8 12" id="KW-0131">Cell cycle</keyword>
<comment type="similarity">
    <text evidence="10 12">Belongs to the EPSP synthase family. MurA subfamily.</text>
</comment>
<evidence type="ECO:0000256" key="4">
    <source>
        <dbReference type="ARBA" id="ARBA00022618"/>
    </source>
</evidence>
<evidence type="ECO:0000256" key="7">
    <source>
        <dbReference type="ARBA" id="ARBA00022984"/>
    </source>
</evidence>
<keyword evidence="6 12" id="KW-0133">Cell shape</keyword>
<dbReference type="PANTHER" id="PTHR43783:SF1">
    <property type="entry name" value="UDP-N-ACETYLGLUCOSAMINE 1-CARBOXYVINYLTRANSFERASE"/>
    <property type="match status" value="1"/>
</dbReference>
<keyword evidence="4 12" id="KW-0132">Cell division</keyword>
<evidence type="ECO:0000256" key="10">
    <source>
        <dbReference type="ARBA" id="ARBA00038367"/>
    </source>
</evidence>
<dbReference type="Proteomes" id="UP000886804">
    <property type="component" value="Unassembled WGS sequence"/>
</dbReference>
<dbReference type="InterPro" id="IPR005750">
    <property type="entry name" value="UDP_GlcNAc_COvinyl_MurA"/>
</dbReference>
<feature type="binding site" evidence="12">
    <location>
        <begin position="22"/>
        <end position="23"/>
    </location>
    <ligand>
        <name>phosphoenolpyruvate</name>
        <dbReference type="ChEBI" id="CHEBI:58702"/>
    </ligand>
</feature>
<name>A0A9D2L8I7_9FIRM</name>
<dbReference type="EMBL" id="DWYS01000104">
    <property type="protein sequence ID" value="HJB07944.1"/>
    <property type="molecule type" value="Genomic_DNA"/>
</dbReference>
<dbReference type="SUPFAM" id="SSF55205">
    <property type="entry name" value="EPT/RTPC-like"/>
    <property type="match status" value="1"/>
</dbReference>
<dbReference type="GO" id="GO:0051301">
    <property type="term" value="P:cell division"/>
    <property type="evidence" value="ECO:0007669"/>
    <property type="project" value="UniProtKB-KW"/>
</dbReference>
<feature type="binding site" evidence="12">
    <location>
        <begin position="121"/>
        <end position="125"/>
    </location>
    <ligand>
        <name>UDP-N-acetyl-alpha-D-glucosamine</name>
        <dbReference type="ChEBI" id="CHEBI:57705"/>
    </ligand>
</feature>
<dbReference type="GO" id="GO:0005737">
    <property type="term" value="C:cytoplasm"/>
    <property type="evidence" value="ECO:0007669"/>
    <property type="project" value="UniProtKB-SubCell"/>
</dbReference>
<comment type="subcellular location">
    <subcellularLocation>
        <location evidence="1 12">Cytoplasm</location>
    </subcellularLocation>
</comment>
<feature type="binding site" evidence="12">
    <location>
        <position position="333"/>
    </location>
    <ligand>
        <name>UDP-N-acetyl-alpha-D-glucosamine</name>
        <dbReference type="ChEBI" id="CHEBI:57705"/>
    </ligand>
</feature>
<evidence type="ECO:0000256" key="11">
    <source>
        <dbReference type="ARBA" id="ARBA00047527"/>
    </source>
</evidence>
<comment type="caution">
    <text evidence="12">Lacks conserved residue(s) required for the propagation of feature annotation.</text>
</comment>
<dbReference type="InterPro" id="IPR013792">
    <property type="entry name" value="RNA3'P_cycl/enolpyr_Trfase_a/b"/>
</dbReference>
<dbReference type="GO" id="GO:0008360">
    <property type="term" value="P:regulation of cell shape"/>
    <property type="evidence" value="ECO:0007669"/>
    <property type="project" value="UniProtKB-KW"/>
</dbReference>
<dbReference type="GO" id="GO:0008760">
    <property type="term" value="F:UDP-N-acetylglucosamine 1-carboxyvinyltransferase activity"/>
    <property type="evidence" value="ECO:0007669"/>
    <property type="project" value="UniProtKB-UniRule"/>
</dbReference>
<evidence type="ECO:0000256" key="1">
    <source>
        <dbReference type="ARBA" id="ARBA00004496"/>
    </source>
</evidence>
<keyword evidence="9 12" id="KW-0961">Cell wall biogenesis/degradation</keyword>
<comment type="caution">
    <text evidence="14">The sequence shown here is derived from an EMBL/GenBank/DDBJ whole genome shotgun (WGS) entry which is preliminary data.</text>
</comment>
<feature type="modified residue" description="2-(S-cysteinyl)pyruvic acid O-phosphothioketal" evidence="12">
    <location>
        <position position="116"/>
    </location>
</feature>
<feature type="binding site" evidence="12">
    <location>
        <position position="92"/>
    </location>
    <ligand>
        <name>UDP-N-acetyl-alpha-D-glucosamine</name>
        <dbReference type="ChEBI" id="CHEBI:57705"/>
    </ligand>
</feature>
<keyword evidence="12" id="KW-0670">Pyruvate</keyword>
<feature type="domain" description="Enolpyruvate transferase" evidence="13">
    <location>
        <begin position="7"/>
        <end position="411"/>
    </location>
</feature>
<evidence type="ECO:0000256" key="3">
    <source>
        <dbReference type="ARBA" id="ARBA00022490"/>
    </source>
</evidence>
<evidence type="ECO:0000256" key="6">
    <source>
        <dbReference type="ARBA" id="ARBA00022960"/>
    </source>
</evidence>
<dbReference type="GO" id="GO:0009252">
    <property type="term" value="P:peptidoglycan biosynthetic process"/>
    <property type="evidence" value="ECO:0007669"/>
    <property type="project" value="UniProtKB-UniRule"/>
</dbReference>
<reference evidence="14" key="2">
    <citation type="submission" date="2021-04" db="EMBL/GenBank/DDBJ databases">
        <authorList>
            <person name="Gilroy R."/>
        </authorList>
    </citation>
    <scope>NUCLEOTIDE SEQUENCE</scope>
    <source>
        <strain evidence="14">CHK188-4685</strain>
    </source>
</reference>
<gene>
    <name evidence="12 14" type="primary">murA</name>
    <name evidence="14" type="ORF">H9716_08790</name>
</gene>